<protein>
    <recommendedName>
        <fullName evidence="3 11">Aspartyl/glutamyl-tRNA(Asn/Gln) amidotransferase subunit B</fullName>
        <shortName evidence="11">Asp/Glu-ADT subunit B</shortName>
        <ecNumber evidence="11">6.3.5.-</ecNumber>
    </recommendedName>
</protein>
<dbReference type="Proteomes" id="UP000031624">
    <property type="component" value="Chromosome"/>
</dbReference>
<evidence type="ECO:0000256" key="1">
    <source>
        <dbReference type="ARBA" id="ARBA00005306"/>
    </source>
</evidence>
<keyword evidence="5 11" id="KW-0547">Nucleotide-binding</keyword>
<evidence type="ECO:0000313" key="14">
    <source>
        <dbReference type="Proteomes" id="UP000031624"/>
    </source>
</evidence>
<dbReference type="Pfam" id="PF02637">
    <property type="entry name" value="GatB_Yqey"/>
    <property type="match status" value="1"/>
</dbReference>
<dbReference type="InterPro" id="IPR017959">
    <property type="entry name" value="Asn/Gln-tRNA_amidoTrfase_suB/E"/>
</dbReference>
<dbReference type="InterPro" id="IPR023168">
    <property type="entry name" value="GatB_Yqey_C_2"/>
</dbReference>
<evidence type="ECO:0000256" key="7">
    <source>
        <dbReference type="ARBA" id="ARBA00022917"/>
    </source>
</evidence>
<dbReference type="NCBIfam" id="NF004014">
    <property type="entry name" value="PRK05477.1-4"/>
    <property type="match status" value="1"/>
</dbReference>
<comment type="similarity">
    <text evidence="1 11">Belongs to the GatB/GatE family. GatB subfamily.</text>
</comment>
<reference evidence="13 14" key="1">
    <citation type="submission" date="2014-04" db="EMBL/GenBank/DDBJ databases">
        <title>Genome reduction and metabolic complementation of the dual endosymbionts in the whitefly Bemisia tabaci.</title>
        <authorList>
            <person name="Rao Q."/>
            <person name="Rollat-Farnier P.-A."/>
            <person name="Zhang Z.-X."/>
            <person name="Santos-Garcia D."/>
            <person name="Silva F.J."/>
            <person name="Moya A."/>
            <person name="Zhu D.-T."/>
            <person name="Klein C.C."/>
            <person name="Vavre F."/>
            <person name="Sagot M.-F."/>
            <person name="Liu S.-S."/>
            <person name="Mouton L."/>
            <person name="Wang X.-W."/>
        </authorList>
    </citation>
    <scope>NUCLEOTIDE SEQUENCE [LARGE SCALE GENOMIC DNA]</scope>
    <source>
        <strain evidence="13 14">BT-Q</strain>
    </source>
</reference>
<organism evidence="13 14">
    <name type="scientific">Candidatus Portiera aleyrodidarum MED</name>
    <name type="common">Bemisia tabaci</name>
    <dbReference type="NCBI Taxonomy" id="1163752"/>
    <lineage>
        <taxon>Bacteria</taxon>
        <taxon>Pseudomonadati</taxon>
        <taxon>Pseudomonadota</taxon>
        <taxon>Gammaproteobacteria</taxon>
        <taxon>Candidatus Johnevansiales</taxon>
        <taxon>Candidatus Johnevansiaceae</taxon>
        <taxon>Candidatus Portiera</taxon>
    </lineage>
</organism>
<dbReference type="AlphaFoldDB" id="A0AAU8RQW0"/>
<comment type="catalytic activity">
    <reaction evidence="10 11">
        <text>L-glutamyl-tRNA(Gln) + L-glutamine + ATP + H2O = L-glutaminyl-tRNA(Gln) + L-glutamate + ADP + phosphate + H(+)</text>
        <dbReference type="Rhea" id="RHEA:17521"/>
        <dbReference type="Rhea" id="RHEA-COMP:9681"/>
        <dbReference type="Rhea" id="RHEA-COMP:9684"/>
        <dbReference type="ChEBI" id="CHEBI:15377"/>
        <dbReference type="ChEBI" id="CHEBI:15378"/>
        <dbReference type="ChEBI" id="CHEBI:29985"/>
        <dbReference type="ChEBI" id="CHEBI:30616"/>
        <dbReference type="ChEBI" id="CHEBI:43474"/>
        <dbReference type="ChEBI" id="CHEBI:58359"/>
        <dbReference type="ChEBI" id="CHEBI:78520"/>
        <dbReference type="ChEBI" id="CHEBI:78521"/>
        <dbReference type="ChEBI" id="CHEBI:456216"/>
    </reaction>
</comment>
<comment type="subunit">
    <text evidence="2 11">Heterotrimer of A, B and C subunits.</text>
</comment>
<evidence type="ECO:0000256" key="5">
    <source>
        <dbReference type="ARBA" id="ARBA00022741"/>
    </source>
</evidence>
<evidence type="ECO:0000256" key="3">
    <source>
        <dbReference type="ARBA" id="ARBA00016923"/>
    </source>
</evidence>
<evidence type="ECO:0000256" key="10">
    <source>
        <dbReference type="ARBA" id="ARBA00047913"/>
    </source>
</evidence>
<dbReference type="NCBIfam" id="TIGR00133">
    <property type="entry name" value="gatB"/>
    <property type="match status" value="1"/>
</dbReference>
<dbReference type="GO" id="GO:0005524">
    <property type="term" value="F:ATP binding"/>
    <property type="evidence" value="ECO:0007669"/>
    <property type="project" value="UniProtKB-KW"/>
</dbReference>
<dbReference type="SMART" id="SM00845">
    <property type="entry name" value="GatB_Yqey"/>
    <property type="match status" value="1"/>
</dbReference>
<dbReference type="InterPro" id="IPR003789">
    <property type="entry name" value="Asn/Gln_tRNA_amidoTrase-B-like"/>
</dbReference>
<dbReference type="GO" id="GO:0006412">
    <property type="term" value="P:translation"/>
    <property type="evidence" value="ECO:0007669"/>
    <property type="project" value="UniProtKB-UniRule"/>
</dbReference>
<dbReference type="RefSeq" id="WP_014895148.1">
    <property type="nucleotide sequence ID" value="NZ_CP007563.1"/>
</dbReference>
<keyword evidence="7 11" id="KW-0648">Protein biosynthesis</keyword>
<dbReference type="GeneID" id="66280116"/>
<gene>
    <name evidence="11" type="primary">gatB</name>
    <name evidence="13" type="ORF">O3E_01530</name>
</gene>
<evidence type="ECO:0000256" key="6">
    <source>
        <dbReference type="ARBA" id="ARBA00022840"/>
    </source>
</evidence>
<name>A0AAU8RQW0_9GAMM</name>
<dbReference type="InterPro" id="IPR018027">
    <property type="entry name" value="Asn/Gln_amidotransferase"/>
</dbReference>
<evidence type="ECO:0000256" key="11">
    <source>
        <dbReference type="HAMAP-Rule" id="MF_00121"/>
    </source>
</evidence>
<dbReference type="InterPro" id="IPR004413">
    <property type="entry name" value="GatB"/>
</dbReference>
<keyword evidence="4 11" id="KW-0436">Ligase</keyword>
<dbReference type="InterPro" id="IPR014746">
    <property type="entry name" value="Gln_synth/guanido_kin_cat_dom"/>
</dbReference>
<comment type="function">
    <text evidence="8 11">Allows the formation of correctly charged Asn-tRNA(Asn) or Gln-tRNA(Gln) through the transamidation of misacylated Asp-tRNA(Asn) or Glu-tRNA(Gln) in organisms which lack either or both of asparaginyl-tRNA or glutaminyl-tRNA synthetases. The reaction takes place in the presence of glutamine and ATP through an activated phospho-Asp-tRNA(Asn) or phospho-Glu-tRNA(Gln).</text>
</comment>
<sequence length="473" mass="54987">MLNSWDTIIGIETHIQLSTKSKLFSNCSTKVCLYPNKQICNYDIGVPGVLPIFNQTAIEMAVSFGLVTTTQIYNKTIFERKNYFYPDLPKGYQLSQKKKPILGPGKITIKNKTIYIDHVNLEEDAGKLIHYKKYSIIDFNRSGMPLFEIITKPCILTYIDVIRYVKYVQQVVKYINVSNADLSKGELRCDINISIRNKITKQINNYIEVKNLNSYKYIKGAILYETKRQINILNSGGKVVKETRLYNFQTNKTYTLRKKENTNDYLFLICPDLLAINIKNNLIVNQKKNLPELPHSKIELFVQIGFSFKEAKIFTTTLDLAKFVEITLNICKDVQLTSVWIRCYLFEKFKLYYLNTIQNPIKPKVLGKIISYIKTNIITVNIAKIIFNKLWTTNITNIEQEINEIKKEQINDKNLLTILNLTFQENVLQIKLYKKCNVQKKKKLLNFIIGRIVKNSNNKANPKQIKSLIKKII</sequence>
<accession>A0AAU8RQW0</accession>
<dbReference type="SUPFAM" id="SSF55931">
    <property type="entry name" value="Glutamine synthetase/guanido kinase"/>
    <property type="match status" value="1"/>
</dbReference>
<evidence type="ECO:0000256" key="8">
    <source>
        <dbReference type="ARBA" id="ARBA00024799"/>
    </source>
</evidence>
<dbReference type="PANTHER" id="PTHR11659">
    <property type="entry name" value="GLUTAMYL-TRNA GLN AMIDOTRANSFERASE SUBUNIT B MITOCHONDRIAL AND PROKARYOTIC PET112-RELATED"/>
    <property type="match status" value="1"/>
</dbReference>
<dbReference type="InterPro" id="IPR006075">
    <property type="entry name" value="Asn/Gln-tRNA_Trfase_suB/E_cat"/>
</dbReference>
<evidence type="ECO:0000313" key="13">
    <source>
        <dbReference type="EMBL" id="AJF24181.1"/>
    </source>
</evidence>
<dbReference type="EMBL" id="CP007563">
    <property type="protein sequence ID" value="AJF24181.1"/>
    <property type="molecule type" value="Genomic_DNA"/>
</dbReference>
<dbReference type="HAMAP" id="MF_00121">
    <property type="entry name" value="GatB"/>
    <property type="match status" value="1"/>
</dbReference>
<dbReference type="NCBIfam" id="NF004012">
    <property type="entry name" value="PRK05477.1-2"/>
    <property type="match status" value="1"/>
</dbReference>
<feature type="domain" description="Asn/Gln amidotransferase" evidence="12">
    <location>
        <begin position="322"/>
        <end position="473"/>
    </location>
</feature>
<evidence type="ECO:0000256" key="4">
    <source>
        <dbReference type="ARBA" id="ARBA00022598"/>
    </source>
</evidence>
<dbReference type="SUPFAM" id="SSF89095">
    <property type="entry name" value="GatB/YqeY motif"/>
    <property type="match status" value="1"/>
</dbReference>
<keyword evidence="6 11" id="KW-0067">ATP-binding</keyword>
<dbReference type="EC" id="6.3.5.-" evidence="11"/>
<dbReference type="Gene3D" id="1.10.10.410">
    <property type="match status" value="1"/>
</dbReference>
<dbReference type="Pfam" id="PF02934">
    <property type="entry name" value="GatB_N"/>
    <property type="match status" value="1"/>
</dbReference>
<dbReference type="GO" id="GO:0050567">
    <property type="term" value="F:glutaminyl-tRNA synthase (glutamine-hydrolyzing) activity"/>
    <property type="evidence" value="ECO:0007669"/>
    <property type="project" value="UniProtKB-UniRule"/>
</dbReference>
<dbReference type="KEGG" id="paly:O3E_01530"/>
<evidence type="ECO:0000259" key="12">
    <source>
        <dbReference type="SMART" id="SM00845"/>
    </source>
</evidence>
<evidence type="ECO:0000256" key="2">
    <source>
        <dbReference type="ARBA" id="ARBA00011123"/>
    </source>
</evidence>
<comment type="catalytic activity">
    <reaction evidence="9 11">
        <text>L-aspartyl-tRNA(Asn) + L-glutamine + ATP + H2O = L-asparaginyl-tRNA(Asn) + L-glutamate + ADP + phosphate + 2 H(+)</text>
        <dbReference type="Rhea" id="RHEA:14513"/>
        <dbReference type="Rhea" id="RHEA-COMP:9674"/>
        <dbReference type="Rhea" id="RHEA-COMP:9677"/>
        <dbReference type="ChEBI" id="CHEBI:15377"/>
        <dbReference type="ChEBI" id="CHEBI:15378"/>
        <dbReference type="ChEBI" id="CHEBI:29985"/>
        <dbReference type="ChEBI" id="CHEBI:30616"/>
        <dbReference type="ChEBI" id="CHEBI:43474"/>
        <dbReference type="ChEBI" id="CHEBI:58359"/>
        <dbReference type="ChEBI" id="CHEBI:78515"/>
        <dbReference type="ChEBI" id="CHEBI:78516"/>
        <dbReference type="ChEBI" id="CHEBI:456216"/>
    </reaction>
</comment>
<evidence type="ECO:0000256" key="9">
    <source>
        <dbReference type="ARBA" id="ARBA00047380"/>
    </source>
</evidence>
<proteinExistence type="inferred from homology"/>